<feature type="compositionally biased region" description="Basic residues" evidence="9">
    <location>
        <begin position="256"/>
        <end position="265"/>
    </location>
</feature>
<evidence type="ECO:0000256" key="2">
    <source>
        <dbReference type="ARBA" id="ARBA00007526"/>
    </source>
</evidence>
<dbReference type="GO" id="GO:0016592">
    <property type="term" value="C:mediator complex"/>
    <property type="evidence" value="ECO:0007669"/>
    <property type="project" value="InterPro"/>
</dbReference>
<dbReference type="Gene3D" id="3.10.450.580">
    <property type="entry name" value="Mediator complex, subunit Med6"/>
    <property type="match status" value="1"/>
</dbReference>
<evidence type="ECO:0000256" key="5">
    <source>
        <dbReference type="ARBA" id="ARBA00023163"/>
    </source>
</evidence>
<keyword evidence="5 8" id="KW-0804">Transcription</keyword>
<dbReference type="GO" id="GO:0006357">
    <property type="term" value="P:regulation of transcription by RNA polymerase II"/>
    <property type="evidence" value="ECO:0007669"/>
    <property type="project" value="InterPro"/>
</dbReference>
<evidence type="ECO:0000256" key="4">
    <source>
        <dbReference type="ARBA" id="ARBA00023015"/>
    </source>
</evidence>
<feature type="compositionally biased region" description="Low complexity" evidence="9">
    <location>
        <begin position="227"/>
        <end position="238"/>
    </location>
</feature>
<accession>A0A8H7Q8E9</accession>
<organism evidence="10 11">
    <name type="scientific">Umbelopsis vinacea</name>
    <dbReference type="NCBI Taxonomy" id="44442"/>
    <lineage>
        <taxon>Eukaryota</taxon>
        <taxon>Fungi</taxon>
        <taxon>Fungi incertae sedis</taxon>
        <taxon>Mucoromycota</taxon>
        <taxon>Mucoromycotina</taxon>
        <taxon>Umbelopsidomycetes</taxon>
        <taxon>Umbelopsidales</taxon>
        <taxon>Umbelopsidaceae</taxon>
        <taxon>Umbelopsis</taxon>
    </lineage>
</organism>
<evidence type="ECO:0000256" key="6">
    <source>
        <dbReference type="ARBA" id="ARBA00023242"/>
    </source>
</evidence>
<keyword evidence="8" id="KW-0010">Activator</keyword>
<dbReference type="AlphaFoldDB" id="A0A8H7Q8E9"/>
<comment type="subunit">
    <text evidence="8">Component of the Mediator complex.</text>
</comment>
<evidence type="ECO:0000313" key="10">
    <source>
        <dbReference type="EMBL" id="KAG2188339.1"/>
    </source>
</evidence>
<gene>
    <name evidence="8" type="primary">MED6</name>
    <name evidence="10" type="ORF">INT44_001092</name>
</gene>
<evidence type="ECO:0000256" key="7">
    <source>
        <dbReference type="ARBA" id="ARBA00031259"/>
    </source>
</evidence>
<evidence type="ECO:0000256" key="9">
    <source>
        <dbReference type="SAM" id="MobiDB-lite"/>
    </source>
</evidence>
<dbReference type="InterPro" id="IPR007018">
    <property type="entry name" value="Mediator_Med6"/>
</dbReference>
<dbReference type="PANTHER" id="PTHR13104">
    <property type="entry name" value="MED-6-RELATED"/>
    <property type="match status" value="1"/>
</dbReference>
<proteinExistence type="inferred from homology"/>
<evidence type="ECO:0000256" key="3">
    <source>
        <dbReference type="ARBA" id="ARBA00020634"/>
    </source>
</evidence>
<dbReference type="OrthoDB" id="344220at2759"/>
<comment type="subcellular location">
    <subcellularLocation>
        <location evidence="1 8">Nucleus</location>
    </subcellularLocation>
</comment>
<evidence type="ECO:0000256" key="8">
    <source>
        <dbReference type="RuleBase" id="RU364143"/>
    </source>
</evidence>
<keyword evidence="6 8" id="KW-0539">Nucleus</keyword>
<keyword evidence="11" id="KW-1185">Reference proteome</keyword>
<reference evidence="10" key="1">
    <citation type="submission" date="2020-12" db="EMBL/GenBank/DDBJ databases">
        <title>Metabolic potential, ecology and presence of endohyphal bacteria is reflected in genomic diversity of Mucoromycotina.</title>
        <authorList>
            <person name="Muszewska A."/>
            <person name="Okrasinska A."/>
            <person name="Steczkiewicz K."/>
            <person name="Drgas O."/>
            <person name="Orlowska M."/>
            <person name="Perlinska-Lenart U."/>
            <person name="Aleksandrzak-Piekarczyk T."/>
            <person name="Szatraj K."/>
            <person name="Zielenkiewicz U."/>
            <person name="Pilsyk S."/>
            <person name="Malc E."/>
            <person name="Mieczkowski P."/>
            <person name="Kruszewska J.S."/>
            <person name="Biernat P."/>
            <person name="Pawlowska J."/>
        </authorList>
    </citation>
    <scope>NUCLEOTIDE SEQUENCE</scope>
    <source>
        <strain evidence="10">WA0000051536</strain>
    </source>
</reference>
<protein>
    <recommendedName>
        <fullName evidence="3 8">Mediator of RNA polymerase II transcription subunit 6</fullName>
    </recommendedName>
    <alternativeName>
        <fullName evidence="7 8">Mediator complex subunit 6</fullName>
    </alternativeName>
</protein>
<evidence type="ECO:0000256" key="1">
    <source>
        <dbReference type="ARBA" id="ARBA00004123"/>
    </source>
</evidence>
<name>A0A8H7Q8E9_9FUNG</name>
<dbReference type="InterPro" id="IPR038566">
    <property type="entry name" value="Mediator_Med6_sf"/>
</dbReference>
<keyword evidence="4 8" id="KW-0805">Transcription regulation</keyword>
<evidence type="ECO:0000313" key="11">
    <source>
        <dbReference type="Proteomes" id="UP000612746"/>
    </source>
</evidence>
<comment type="caution">
    <text evidence="10">The sequence shown here is derived from an EMBL/GenBank/DDBJ whole genome shotgun (WGS) entry which is preliminary data.</text>
</comment>
<dbReference type="GO" id="GO:0003712">
    <property type="term" value="F:transcription coregulator activity"/>
    <property type="evidence" value="ECO:0007669"/>
    <property type="project" value="InterPro"/>
</dbReference>
<dbReference type="Pfam" id="PF04934">
    <property type="entry name" value="Med6"/>
    <property type="match status" value="1"/>
</dbReference>
<dbReference type="Proteomes" id="UP000612746">
    <property type="component" value="Unassembled WGS sequence"/>
</dbReference>
<feature type="region of interest" description="Disordered" evidence="9">
    <location>
        <begin position="206"/>
        <end position="265"/>
    </location>
</feature>
<sequence>MEVEDLTSVEWRDTGWLERFGGFHNRQMVLDYFAMSPFWDRQSNNQVLSMQTQFNDLRQADSTEEALRKMTGVEFAVVHEQPPVYVIQKQYRRGPSPNDVTPIATYYITGANVYQSPTVYSVIANRLLTSLFHVNSAFQDAQSMMEYFPAKGYGWKTASALSNAQKQGKGGKAASSQGYLKAQETQEFRGWMEKAIDTSAMRVLQKEATSQTAEGGVTASGKGLDKQGSQMSSQSSQQDLSKTKRQRRKQEDVAAHAKKKKKAAK</sequence>
<comment type="similarity">
    <text evidence="2 8">Belongs to the Mediator complex subunit 6 family.</text>
</comment>
<comment type="function">
    <text evidence="8">Component of the Mediator complex, a coactivator involved in the regulated transcription of nearly all RNA polymerase II-dependent genes. Mediator functions as a bridge to convey information from gene-specific regulatory proteins to the basal RNA polymerase II transcription machinery. Mediator is recruited to promoters by direct interactions with regulatory proteins and serves as a scaffold for the assembly of a functional preinitiation complex with RNA polymerase II and the general transcription factors.</text>
</comment>
<dbReference type="EMBL" id="JAEPRA010000002">
    <property type="protein sequence ID" value="KAG2188339.1"/>
    <property type="molecule type" value="Genomic_DNA"/>
</dbReference>